<dbReference type="GO" id="GO:0071555">
    <property type="term" value="P:cell wall organization"/>
    <property type="evidence" value="ECO:0007669"/>
    <property type="project" value="UniProtKB-KW"/>
</dbReference>
<comment type="function">
    <text evidence="14">Cell wall formation.</text>
</comment>
<keyword evidence="15" id="KW-0472">Membrane</keyword>
<dbReference type="InterPro" id="IPR000713">
    <property type="entry name" value="Mur_ligase_N"/>
</dbReference>
<evidence type="ECO:0000313" key="19">
    <source>
        <dbReference type="EMBL" id="RZT91238.1"/>
    </source>
</evidence>
<reference evidence="19 20" key="1">
    <citation type="submission" date="2019-02" db="EMBL/GenBank/DDBJ databases">
        <title>Genomic Encyclopedia of Type Strains, Phase IV (KMG-IV): sequencing the most valuable type-strain genomes for metagenomic binning, comparative biology and taxonomic classification.</title>
        <authorList>
            <person name="Goeker M."/>
        </authorList>
    </citation>
    <scope>NUCLEOTIDE SEQUENCE [LARGE SCALE GENOMIC DNA]</scope>
    <source>
        <strain evidence="19 20">DSM 28825</strain>
    </source>
</reference>
<dbReference type="PANTHER" id="PTHR43445:SF3">
    <property type="entry name" value="UDP-N-ACETYLMURAMATE--L-ALANINE LIGASE"/>
    <property type="match status" value="1"/>
</dbReference>
<dbReference type="Gene3D" id="3.40.1190.10">
    <property type="entry name" value="Mur-like, catalytic domain"/>
    <property type="match status" value="1"/>
</dbReference>
<dbReference type="AlphaFoldDB" id="A0A4Q7V9D5"/>
<evidence type="ECO:0000256" key="8">
    <source>
        <dbReference type="ARBA" id="ARBA00022840"/>
    </source>
</evidence>
<dbReference type="InterPro" id="IPR013221">
    <property type="entry name" value="Mur_ligase_cen"/>
</dbReference>
<evidence type="ECO:0000256" key="11">
    <source>
        <dbReference type="ARBA" id="ARBA00023306"/>
    </source>
</evidence>
<keyword evidence="10 14" id="KW-0573">Peptidoglycan synthesis</keyword>
<keyword evidence="8 14" id="KW-0067">ATP-binding</keyword>
<evidence type="ECO:0000256" key="12">
    <source>
        <dbReference type="ARBA" id="ARBA00023316"/>
    </source>
</evidence>
<dbReference type="Pfam" id="PF01225">
    <property type="entry name" value="Mur_ligase"/>
    <property type="match status" value="1"/>
</dbReference>
<evidence type="ECO:0000256" key="10">
    <source>
        <dbReference type="ARBA" id="ARBA00022984"/>
    </source>
</evidence>
<dbReference type="Proteomes" id="UP000293562">
    <property type="component" value="Unassembled WGS sequence"/>
</dbReference>
<evidence type="ECO:0000256" key="15">
    <source>
        <dbReference type="SAM" id="Phobius"/>
    </source>
</evidence>
<comment type="similarity">
    <text evidence="14">Belongs to the MurCDEF family.</text>
</comment>
<gene>
    <name evidence="14" type="primary">murC</name>
    <name evidence="19" type="ORF">EV201_3244</name>
</gene>
<evidence type="ECO:0000256" key="6">
    <source>
        <dbReference type="ARBA" id="ARBA00022618"/>
    </source>
</evidence>
<keyword evidence="11 14" id="KW-0131">Cell cycle</keyword>
<keyword evidence="7 14" id="KW-0547">Nucleotide-binding</keyword>
<keyword evidence="15" id="KW-1133">Transmembrane helix</keyword>
<name>A0A4Q7V9D5_9BACT</name>
<dbReference type="SUPFAM" id="SSF51984">
    <property type="entry name" value="MurCD N-terminal domain"/>
    <property type="match status" value="1"/>
</dbReference>
<dbReference type="Gene3D" id="3.90.190.20">
    <property type="entry name" value="Mur ligase, C-terminal domain"/>
    <property type="match status" value="1"/>
</dbReference>
<evidence type="ECO:0000256" key="3">
    <source>
        <dbReference type="ARBA" id="ARBA00012211"/>
    </source>
</evidence>
<evidence type="ECO:0000256" key="5">
    <source>
        <dbReference type="ARBA" id="ARBA00022598"/>
    </source>
</evidence>
<dbReference type="Pfam" id="PF08245">
    <property type="entry name" value="Mur_ligase_M"/>
    <property type="match status" value="1"/>
</dbReference>
<dbReference type="GO" id="GO:0005524">
    <property type="term" value="F:ATP binding"/>
    <property type="evidence" value="ECO:0007669"/>
    <property type="project" value="UniProtKB-UniRule"/>
</dbReference>
<organism evidence="19 20">
    <name type="scientific">Ancylomarina subtilis</name>
    <dbReference type="NCBI Taxonomy" id="1639035"/>
    <lineage>
        <taxon>Bacteria</taxon>
        <taxon>Pseudomonadati</taxon>
        <taxon>Bacteroidota</taxon>
        <taxon>Bacteroidia</taxon>
        <taxon>Marinilabiliales</taxon>
        <taxon>Marinifilaceae</taxon>
        <taxon>Ancylomarina</taxon>
    </lineage>
</organism>
<accession>A0A4Q7V9D5</accession>
<evidence type="ECO:0000259" key="17">
    <source>
        <dbReference type="Pfam" id="PF02875"/>
    </source>
</evidence>
<dbReference type="InterPro" id="IPR036615">
    <property type="entry name" value="Mur_ligase_C_dom_sf"/>
</dbReference>
<comment type="caution">
    <text evidence="19">The sequence shown here is derived from an EMBL/GenBank/DDBJ whole genome shotgun (WGS) entry which is preliminary data.</text>
</comment>
<dbReference type="SUPFAM" id="SSF53623">
    <property type="entry name" value="MurD-like peptide ligases, catalytic domain"/>
    <property type="match status" value="1"/>
</dbReference>
<dbReference type="SUPFAM" id="SSF53244">
    <property type="entry name" value="MurD-like peptide ligases, peptide-binding domain"/>
    <property type="match status" value="1"/>
</dbReference>
<evidence type="ECO:0000259" key="18">
    <source>
        <dbReference type="Pfam" id="PF08245"/>
    </source>
</evidence>
<evidence type="ECO:0000313" key="20">
    <source>
        <dbReference type="Proteomes" id="UP000293562"/>
    </source>
</evidence>
<dbReference type="GO" id="GO:0009252">
    <property type="term" value="P:peptidoglycan biosynthetic process"/>
    <property type="evidence" value="ECO:0007669"/>
    <property type="project" value="UniProtKB-UniRule"/>
</dbReference>
<keyword evidence="15" id="KW-0812">Transmembrane</keyword>
<dbReference type="HAMAP" id="MF_00046">
    <property type="entry name" value="MurC"/>
    <property type="match status" value="1"/>
</dbReference>
<comment type="subcellular location">
    <subcellularLocation>
        <location evidence="1 14">Cytoplasm</location>
    </subcellularLocation>
</comment>
<dbReference type="InterPro" id="IPR050061">
    <property type="entry name" value="MurCDEF_pg_biosynth"/>
</dbReference>
<sequence>MNSHTGREMMNIKDFKNIYFVGIGGIGMSAIARYFKAIGKNVYGYDKTQTLLTGELEKEGIGIVFNDGIQQIPEIYLNKEETLVVYTPAIPSNHEQLTFFKKENFLLMKRAQVLGFLSDPLNGVGIAGTHGKTTVSSLTAHIFKSSALDCNAFLGGISRNYNTNLLLSKTSPWVVLEADEFDRSFLQLHPQVAVVTSMDADHLDIYGKKEELEKTFQDYVRQIKKGGHLVHKKGLPLKPSDVNLYSYSLEEEADFYAKNLKLVQGLYQFDLVHPEGCIEGLKLSYPGRINVENAIAASAVALICGVSQDELRFALNNFKGVRRRFDYRIKSENLVFIDDYAHHPKELWESISSVKAIYPNKKITGIFQPHLYTRTRDFADGFAESLDLLDEIILLDIYPARELPIEGISSNLILDKMTKKGRICSKEELIEQIEQSEIEVLLTLGAGDIDKLVKPLEHTMNQRIKC</sequence>
<evidence type="ECO:0000256" key="13">
    <source>
        <dbReference type="ARBA" id="ARBA00047833"/>
    </source>
</evidence>
<dbReference type="GO" id="GO:0008360">
    <property type="term" value="P:regulation of cell shape"/>
    <property type="evidence" value="ECO:0007669"/>
    <property type="project" value="UniProtKB-KW"/>
</dbReference>
<evidence type="ECO:0000256" key="1">
    <source>
        <dbReference type="ARBA" id="ARBA00004496"/>
    </source>
</evidence>
<dbReference type="PANTHER" id="PTHR43445">
    <property type="entry name" value="UDP-N-ACETYLMURAMATE--L-ALANINE LIGASE-RELATED"/>
    <property type="match status" value="1"/>
</dbReference>
<evidence type="ECO:0000256" key="7">
    <source>
        <dbReference type="ARBA" id="ARBA00022741"/>
    </source>
</evidence>
<evidence type="ECO:0000259" key="16">
    <source>
        <dbReference type="Pfam" id="PF01225"/>
    </source>
</evidence>
<proteinExistence type="inferred from homology"/>
<dbReference type="InterPro" id="IPR004101">
    <property type="entry name" value="Mur_ligase_C"/>
</dbReference>
<evidence type="ECO:0000256" key="4">
    <source>
        <dbReference type="ARBA" id="ARBA00022490"/>
    </source>
</evidence>
<dbReference type="EMBL" id="SHKN01000006">
    <property type="protein sequence ID" value="RZT91238.1"/>
    <property type="molecule type" value="Genomic_DNA"/>
</dbReference>
<keyword evidence="4 14" id="KW-0963">Cytoplasm</keyword>
<dbReference type="Gene3D" id="3.40.50.720">
    <property type="entry name" value="NAD(P)-binding Rossmann-like Domain"/>
    <property type="match status" value="1"/>
</dbReference>
<dbReference type="GO" id="GO:0051301">
    <property type="term" value="P:cell division"/>
    <property type="evidence" value="ECO:0007669"/>
    <property type="project" value="UniProtKB-KW"/>
</dbReference>
<evidence type="ECO:0000256" key="9">
    <source>
        <dbReference type="ARBA" id="ARBA00022960"/>
    </source>
</evidence>
<dbReference type="NCBIfam" id="TIGR01082">
    <property type="entry name" value="murC"/>
    <property type="match status" value="1"/>
</dbReference>
<feature type="domain" description="Mur ligase C-terminal" evidence="17">
    <location>
        <begin position="323"/>
        <end position="446"/>
    </location>
</feature>
<keyword evidence="12 14" id="KW-0961">Cell wall biogenesis/degradation</keyword>
<feature type="domain" description="Mur ligase central" evidence="18">
    <location>
        <begin position="126"/>
        <end position="301"/>
    </location>
</feature>
<dbReference type="GO" id="GO:0008763">
    <property type="term" value="F:UDP-N-acetylmuramate-L-alanine ligase activity"/>
    <property type="evidence" value="ECO:0007669"/>
    <property type="project" value="UniProtKB-UniRule"/>
</dbReference>
<dbReference type="InterPro" id="IPR036565">
    <property type="entry name" value="Mur-like_cat_sf"/>
</dbReference>
<dbReference type="EC" id="6.3.2.8" evidence="3 14"/>
<keyword evidence="9 14" id="KW-0133">Cell shape</keyword>
<keyword evidence="6 14" id="KW-0132">Cell division</keyword>
<evidence type="ECO:0000256" key="14">
    <source>
        <dbReference type="HAMAP-Rule" id="MF_00046"/>
    </source>
</evidence>
<feature type="binding site" evidence="14">
    <location>
        <begin position="128"/>
        <end position="134"/>
    </location>
    <ligand>
        <name>ATP</name>
        <dbReference type="ChEBI" id="CHEBI:30616"/>
    </ligand>
</feature>
<comment type="pathway">
    <text evidence="2 14">Cell wall biogenesis; peptidoglycan biosynthesis.</text>
</comment>
<evidence type="ECO:0000256" key="2">
    <source>
        <dbReference type="ARBA" id="ARBA00004752"/>
    </source>
</evidence>
<dbReference type="Pfam" id="PF02875">
    <property type="entry name" value="Mur_ligase_C"/>
    <property type="match status" value="1"/>
</dbReference>
<feature type="domain" description="Mur ligase N-terminal catalytic" evidence="16">
    <location>
        <begin position="18"/>
        <end position="117"/>
    </location>
</feature>
<dbReference type="UniPathway" id="UPA00219"/>
<feature type="transmembrane region" description="Helical" evidence="15">
    <location>
        <begin position="17"/>
        <end position="35"/>
    </location>
</feature>
<keyword evidence="5 14" id="KW-0436">Ligase</keyword>
<dbReference type="InterPro" id="IPR005758">
    <property type="entry name" value="UDP-N-AcMur_Ala_ligase_MurC"/>
</dbReference>
<protein>
    <recommendedName>
        <fullName evidence="3 14">UDP-N-acetylmuramate--L-alanine ligase</fullName>
        <ecNumber evidence="3 14">6.3.2.8</ecNumber>
    </recommendedName>
    <alternativeName>
        <fullName evidence="14">UDP-N-acetylmuramoyl-L-alanine synthetase</fullName>
    </alternativeName>
</protein>
<dbReference type="GO" id="GO:0005737">
    <property type="term" value="C:cytoplasm"/>
    <property type="evidence" value="ECO:0007669"/>
    <property type="project" value="UniProtKB-SubCell"/>
</dbReference>
<keyword evidence="20" id="KW-1185">Reference proteome</keyword>
<comment type="catalytic activity">
    <reaction evidence="13 14">
        <text>UDP-N-acetyl-alpha-D-muramate + L-alanine + ATP = UDP-N-acetyl-alpha-D-muramoyl-L-alanine + ADP + phosphate + H(+)</text>
        <dbReference type="Rhea" id="RHEA:23372"/>
        <dbReference type="ChEBI" id="CHEBI:15378"/>
        <dbReference type="ChEBI" id="CHEBI:30616"/>
        <dbReference type="ChEBI" id="CHEBI:43474"/>
        <dbReference type="ChEBI" id="CHEBI:57972"/>
        <dbReference type="ChEBI" id="CHEBI:70757"/>
        <dbReference type="ChEBI" id="CHEBI:83898"/>
        <dbReference type="ChEBI" id="CHEBI:456216"/>
        <dbReference type="EC" id="6.3.2.8"/>
    </reaction>
</comment>